<dbReference type="Proteomes" id="UP000887565">
    <property type="component" value="Unplaced"/>
</dbReference>
<keyword evidence="1" id="KW-1185">Reference proteome</keyword>
<name>A0A915J0E0_ROMCU</name>
<sequence>MMEKPPCLSISDLGRAQTCTYNFAFLFKLIRFHSGNYKPKTNSSPKHTLRPQPKPSVCKQCNLCVKA</sequence>
<proteinExistence type="predicted"/>
<organism evidence="1 2">
    <name type="scientific">Romanomermis culicivorax</name>
    <name type="common">Nematode worm</name>
    <dbReference type="NCBI Taxonomy" id="13658"/>
    <lineage>
        <taxon>Eukaryota</taxon>
        <taxon>Metazoa</taxon>
        <taxon>Ecdysozoa</taxon>
        <taxon>Nematoda</taxon>
        <taxon>Enoplea</taxon>
        <taxon>Dorylaimia</taxon>
        <taxon>Mermithida</taxon>
        <taxon>Mermithoidea</taxon>
        <taxon>Mermithidae</taxon>
        <taxon>Romanomermis</taxon>
    </lineage>
</organism>
<dbReference type="AlphaFoldDB" id="A0A915J0E0"/>
<accession>A0A915J0E0</accession>
<evidence type="ECO:0000313" key="2">
    <source>
        <dbReference type="WBParaSite" id="nRc.2.0.1.t19157-RA"/>
    </source>
</evidence>
<protein>
    <submittedName>
        <fullName evidence="2">Uncharacterized protein</fullName>
    </submittedName>
</protein>
<dbReference type="WBParaSite" id="nRc.2.0.1.t19157-RA">
    <property type="protein sequence ID" value="nRc.2.0.1.t19157-RA"/>
    <property type="gene ID" value="nRc.2.0.1.g19157"/>
</dbReference>
<evidence type="ECO:0000313" key="1">
    <source>
        <dbReference type="Proteomes" id="UP000887565"/>
    </source>
</evidence>
<reference evidence="2" key="1">
    <citation type="submission" date="2022-11" db="UniProtKB">
        <authorList>
            <consortium name="WormBaseParasite"/>
        </authorList>
    </citation>
    <scope>IDENTIFICATION</scope>
</reference>